<dbReference type="Gene3D" id="1.10.599.10">
    <property type="entry name" value="Aldehyde Ferredoxin Oxidoreductase Protein, subunit A, domain 3"/>
    <property type="match status" value="1"/>
</dbReference>
<organism evidence="3">
    <name type="scientific">marine sediment metagenome</name>
    <dbReference type="NCBI Taxonomy" id="412755"/>
    <lineage>
        <taxon>unclassified sequences</taxon>
        <taxon>metagenomes</taxon>
        <taxon>ecological metagenomes</taxon>
    </lineage>
</organism>
<dbReference type="GO" id="GO:0051536">
    <property type="term" value="F:iron-sulfur cluster binding"/>
    <property type="evidence" value="ECO:0007669"/>
    <property type="project" value="InterPro"/>
</dbReference>
<feature type="region of interest" description="Disordered" evidence="1">
    <location>
        <begin position="202"/>
        <end position="222"/>
    </location>
</feature>
<dbReference type="GO" id="GO:0016625">
    <property type="term" value="F:oxidoreductase activity, acting on the aldehyde or oxo group of donors, iron-sulfur protein as acceptor"/>
    <property type="evidence" value="ECO:0007669"/>
    <property type="project" value="InterPro"/>
</dbReference>
<dbReference type="InterPro" id="IPR051919">
    <property type="entry name" value="W-dependent_AOR"/>
</dbReference>
<dbReference type="AlphaFoldDB" id="X0WTA4"/>
<gene>
    <name evidence="3" type="ORF">S01H1_52166</name>
</gene>
<dbReference type="GO" id="GO:0009055">
    <property type="term" value="F:electron transfer activity"/>
    <property type="evidence" value="ECO:0007669"/>
    <property type="project" value="InterPro"/>
</dbReference>
<dbReference type="PANTHER" id="PTHR30038:SF0">
    <property type="entry name" value="TUNGSTEN-CONTAINING ALDEHYDE FERREDOXIN OXIDOREDUCTASE"/>
    <property type="match status" value="1"/>
</dbReference>
<reference evidence="3" key="1">
    <citation type="journal article" date="2014" name="Front. Microbiol.">
        <title>High frequency of phylogenetically diverse reductive dehalogenase-homologous genes in deep subseafloor sedimentary metagenomes.</title>
        <authorList>
            <person name="Kawai M."/>
            <person name="Futagami T."/>
            <person name="Toyoda A."/>
            <person name="Takaki Y."/>
            <person name="Nishi S."/>
            <person name="Hori S."/>
            <person name="Arai W."/>
            <person name="Tsubouchi T."/>
            <person name="Morono Y."/>
            <person name="Uchiyama I."/>
            <person name="Ito T."/>
            <person name="Fujiyama A."/>
            <person name="Inagaki F."/>
            <person name="Takami H."/>
        </authorList>
    </citation>
    <scope>NUCLEOTIDE SEQUENCE</scope>
    <source>
        <strain evidence="3">Expedition CK06-06</strain>
    </source>
</reference>
<evidence type="ECO:0000256" key="1">
    <source>
        <dbReference type="SAM" id="MobiDB-lite"/>
    </source>
</evidence>
<name>X0WTA4_9ZZZZ</name>
<accession>X0WTA4</accession>
<evidence type="ECO:0000259" key="2">
    <source>
        <dbReference type="Pfam" id="PF01314"/>
    </source>
</evidence>
<proteinExistence type="predicted"/>
<evidence type="ECO:0000313" key="3">
    <source>
        <dbReference type="EMBL" id="GAG27743.1"/>
    </source>
</evidence>
<dbReference type="InterPro" id="IPR001203">
    <property type="entry name" value="OxRdtase_Ald_Fedxn_C"/>
</dbReference>
<dbReference type="EMBL" id="BARS01033709">
    <property type="protein sequence ID" value="GAG27743.1"/>
    <property type="molecule type" value="Genomic_DNA"/>
</dbReference>
<dbReference type="InterPro" id="IPR036021">
    <property type="entry name" value="Tungsten_al_ferr_oxy-like_C"/>
</dbReference>
<feature type="domain" description="Aldehyde ferredoxin oxidoreductase C-terminal" evidence="2">
    <location>
        <begin position="1"/>
        <end position="217"/>
    </location>
</feature>
<dbReference type="PANTHER" id="PTHR30038">
    <property type="entry name" value="ALDEHYDE FERREDOXIN OXIDOREDUCTASE"/>
    <property type="match status" value="1"/>
</dbReference>
<feature type="non-terminal residue" evidence="3">
    <location>
        <position position="222"/>
    </location>
</feature>
<dbReference type="SUPFAM" id="SSF48310">
    <property type="entry name" value="Aldehyde ferredoxin oxidoreductase, C-terminal domains"/>
    <property type="match status" value="1"/>
</dbReference>
<dbReference type="Pfam" id="PF01314">
    <property type="entry name" value="AFOR_C"/>
    <property type="match status" value="1"/>
</dbReference>
<comment type="caution">
    <text evidence="3">The sequence shown here is derived from an EMBL/GenBank/DDBJ whole genome shotgun (WGS) entry which is preliminary data.</text>
</comment>
<protein>
    <recommendedName>
        <fullName evidence="2">Aldehyde ferredoxin oxidoreductase C-terminal domain-containing protein</fullName>
    </recommendedName>
</protein>
<sequence length="222" mass="24351">MEASEKGLIKEKIPWGDPQAVVDLVEKIVFRKGLGDRLADGIDKVAAEIGADFAMHIKGLEIPMHDPRGKIALALSYATTPRGGNHMEAMQDDAAEALGKYVNPEIGVYGPIDRFSWDNKPRYLKINTDLASFTNSAITCAFVGWDIGLPLGYNAYPKWRDAIYAATGQEIGVTEMLLIGERNFNLLKLSAAQQGYRRADDGLPERLKKPLPRGASADRPIP</sequence>
<dbReference type="InterPro" id="IPR013985">
    <property type="entry name" value="Ald_Fedxn_OxRdtase_dom3"/>
</dbReference>